<feature type="compositionally biased region" description="Basic residues" evidence="3">
    <location>
        <begin position="436"/>
        <end position="451"/>
    </location>
</feature>
<dbReference type="Proteomes" id="UP000085678">
    <property type="component" value="Unplaced"/>
</dbReference>
<feature type="compositionally biased region" description="Basic and acidic residues" evidence="3">
    <location>
        <begin position="590"/>
        <end position="616"/>
    </location>
</feature>
<comment type="similarity">
    <text evidence="1">Belongs to the metallo-dependent hydrolases superfamily. TatD-type hydrolase family.</text>
</comment>
<dbReference type="InterPro" id="IPR032466">
    <property type="entry name" value="Metal_Hydrolase"/>
</dbReference>
<evidence type="ECO:0000256" key="2">
    <source>
        <dbReference type="ARBA" id="ARBA00022801"/>
    </source>
</evidence>
<sequence length="1391" mass="154698">MATCPKKRLGSWSSSSSSANSVQCDPQTGASIGEEAPANQEISTVDGIGDARVVEVTSAGNETSTNTMLPSVIRSLETALTQELCSEDQVADKENSSQYNLMFKSLCSPQLEPVLFSGEYSVLSNHYLCQVAYKGEDFSSVEHAYQVLKARFHGKEKLAGQIQHARRGRDAERLGSQVEEADLWISKRCRVIRKLLQSKSDLCPQFNMVLLDTGDRPLWHSVTCPMWGVGLTEEDFRRGRRPRGGNLLGVAIMKLRKSLRNTDSSKIVKDKTSHKKSHKKLKCSKSPKSLLRVSSTDKDRGSCEMVERDSTVSERSQGHLKNGQDYAEDTRTVLSGPFNGPRVDFGQSVANGERESISHGNRETSMDISAEKIDQELINTKSSNTSRSSTGSSSGNTSVSNSSSNTVGTDCNTSASNVSSSRDNSSIETPSSKTITLRKKKKKGKRKKTEKKHHEQGGLPPEPDVREVSYGSDSVRNTQLAAQIDQGSVRSGQQCQGLIVQKKSSGFGRGRVCFKMKTPGRRNSLEQQMHHHNLQEQQFQNQQRNQKQEKRGENEQQPHLPVHDCEVKQPQVQLQQETCAQVQGQHPQVKQKEGQSEQQNEQEHHRPSENPTKDWRQWGPKWGPRRGKKPLAQIRDGTLMESGSMKTSTPKPKTSTVLSLHQRLRAGEGGLGCLKREKSLQTSTPFKANSAPITQQNGDFLKDQTLETLPVDFVANPGQENCNGCEEFMHYQEGKAHGLQVNNNAEVEDRNHSVSDITLSRCNIGDGDNDGYDDSWLSNKDSSNSDQFNALTDHQEVLSPAWIPVNSRISPALKPTAPRSVICGSLGAAPNRSGYPHNKWTVVPKTDKVGGNSKRRVVPVQKAYSDTALIRSDSSTASRNVSYIQPVNNQSRDQSHDGSHDQSLDQSSDQLSTSSVDWFEVQDSPSRHIRFQNTSSSYRSVDGATSDSKLRYGSWEEYNENNGGTSTEIKMTQGDGNDNSSSYNSWEEYNDKDSVPVRLSSVTPECMYREQDWRWGGGGRMSDPGPLRNQLMTMNNQGQVTFGSVGGAQTAAGNSGSRKSWGRGREEDVWRRPVAGWTATKSSSNLETAKTQGFGSSSSLNSEETGVWSKAFCKKFSSVDIPYIDTHCHIDFLFRRTGFKGTFAKYRCQNEATFPASYEGCVAVFCEPHSFKVQGGLWRDIVQEEGVWGAFGCHPKCATDYTLVSDQGLQVCLRHPKTVALGEIGLDYSGKFGSLKEKQKLVFVKQLQMAMDRGLPLVIHCREAEDDCFEIMKTMVPKDWKIHRHCFTRDWQEASRWVAFFPNLFVGLTPLVTYSSAVEVHQVARCLPLDRLLLETDAPYFVPHGVRRDEMQYSHPGLAVVVADEVAMWKGVTTHEVLKACRENTRKMYGI</sequence>
<dbReference type="InterPro" id="IPR012816">
    <property type="entry name" value="NADAR"/>
</dbReference>
<feature type="compositionally biased region" description="Basic and acidic residues" evidence="3">
    <location>
        <begin position="295"/>
        <end position="312"/>
    </location>
</feature>
<feature type="domain" description="NADAR" evidence="4">
    <location>
        <begin position="119"/>
        <end position="260"/>
    </location>
</feature>
<protein>
    <submittedName>
        <fullName evidence="6">Uncharacterized protein LOC106155192</fullName>
    </submittedName>
</protein>
<feature type="compositionally biased region" description="Polar residues" evidence="3">
    <location>
        <begin position="578"/>
        <end position="588"/>
    </location>
</feature>
<dbReference type="Gene3D" id="3.20.20.140">
    <property type="entry name" value="Metal-dependent hydrolases"/>
    <property type="match status" value="1"/>
</dbReference>
<evidence type="ECO:0000256" key="3">
    <source>
        <dbReference type="SAM" id="MobiDB-lite"/>
    </source>
</evidence>
<feature type="region of interest" description="Disordered" evidence="3">
    <location>
        <begin position="578"/>
        <end position="634"/>
    </location>
</feature>
<dbReference type="InParanoid" id="A0A1S3HGZ0"/>
<keyword evidence="5" id="KW-1185">Reference proteome</keyword>
<feature type="region of interest" description="Disordered" evidence="3">
    <location>
        <begin position="1"/>
        <end position="37"/>
    </location>
</feature>
<feature type="region of interest" description="Disordered" evidence="3">
    <location>
        <begin position="639"/>
        <end position="658"/>
    </location>
</feature>
<feature type="compositionally biased region" description="Basic and acidic residues" evidence="3">
    <location>
        <begin position="352"/>
        <end position="375"/>
    </location>
</feature>
<dbReference type="Pfam" id="PF01026">
    <property type="entry name" value="TatD_DNase"/>
    <property type="match status" value="1"/>
</dbReference>
<dbReference type="SUPFAM" id="SSF143990">
    <property type="entry name" value="YbiA-like"/>
    <property type="match status" value="1"/>
</dbReference>
<dbReference type="PROSITE" id="PS01090">
    <property type="entry name" value="TATD_2"/>
    <property type="match status" value="1"/>
</dbReference>
<dbReference type="SUPFAM" id="SSF51556">
    <property type="entry name" value="Metallo-dependent hydrolases"/>
    <property type="match status" value="1"/>
</dbReference>
<dbReference type="InterPro" id="IPR001130">
    <property type="entry name" value="TatD-like"/>
</dbReference>
<keyword evidence="2" id="KW-0378">Hydrolase</keyword>
<dbReference type="Gene3D" id="1.10.357.40">
    <property type="entry name" value="YbiA-like"/>
    <property type="match status" value="1"/>
</dbReference>
<feature type="compositionally biased region" description="Low complexity" evidence="3">
    <location>
        <begin position="646"/>
        <end position="656"/>
    </location>
</feature>
<feature type="compositionally biased region" description="Low complexity" evidence="3">
    <location>
        <begin position="535"/>
        <end position="545"/>
    </location>
</feature>
<dbReference type="PROSITE" id="PS01091">
    <property type="entry name" value="TATD_3"/>
    <property type="match status" value="1"/>
</dbReference>
<dbReference type="GeneID" id="106155192"/>
<organism evidence="5 6">
    <name type="scientific">Lingula anatina</name>
    <name type="common">Brachiopod</name>
    <name type="synonym">Lingula unguis</name>
    <dbReference type="NCBI Taxonomy" id="7574"/>
    <lineage>
        <taxon>Eukaryota</taxon>
        <taxon>Metazoa</taxon>
        <taxon>Spiralia</taxon>
        <taxon>Lophotrochozoa</taxon>
        <taxon>Brachiopoda</taxon>
        <taxon>Linguliformea</taxon>
        <taxon>Lingulata</taxon>
        <taxon>Lingulida</taxon>
        <taxon>Linguloidea</taxon>
        <taxon>Lingulidae</taxon>
        <taxon>Lingula</taxon>
    </lineage>
</organism>
<dbReference type="Pfam" id="PF08719">
    <property type="entry name" value="NADAR"/>
    <property type="match status" value="1"/>
</dbReference>
<evidence type="ECO:0000259" key="4">
    <source>
        <dbReference type="Pfam" id="PF08719"/>
    </source>
</evidence>
<dbReference type="InterPro" id="IPR018228">
    <property type="entry name" value="DNase_TatD-rel_CS"/>
</dbReference>
<dbReference type="RefSeq" id="XP_013385348.1">
    <property type="nucleotide sequence ID" value="XM_013529894.1"/>
</dbReference>
<feature type="region of interest" description="Disordered" evidence="3">
    <location>
        <begin position="957"/>
        <end position="981"/>
    </location>
</feature>
<feature type="compositionally biased region" description="Basic residues" evidence="3">
    <location>
        <begin position="272"/>
        <end position="285"/>
    </location>
</feature>
<gene>
    <name evidence="6" type="primary">LOC106155192</name>
</gene>
<name>A0A1S3HGZ0_LINAN</name>
<dbReference type="OrthoDB" id="9980814at2759"/>
<dbReference type="PANTHER" id="PTHR46363">
    <property type="entry name" value="DEOXYRIBONUCLEASE TATDN2-RELATED"/>
    <property type="match status" value="1"/>
</dbReference>
<feature type="region of interest" description="Disordered" evidence="3">
    <location>
        <begin position="886"/>
        <end position="911"/>
    </location>
</feature>
<dbReference type="KEGG" id="lak:106155192"/>
<evidence type="ECO:0000256" key="1">
    <source>
        <dbReference type="ARBA" id="ARBA00009275"/>
    </source>
</evidence>
<feature type="compositionally biased region" description="Low complexity" evidence="3">
    <location>
        <begin position="11"/>
        <end position="21"/>
    </location>
</feature>
<proteinExistence type="inferred from homology"/>
<dbReference type="FunFam" id="3.20.20.140:FF:000027">
    <property type="entry name" value="putative deoxyribonuclease TATDN2"/>
    <property type="match status" value="1"/>
</dbReference>
<dbReference type="CDD" id="cd01310">
    <property type="entry name" value="TatD_DNAse"/>
    <property type="match status" value="1"/>
</dbReference>
<feature type="region of interest" description="Disordered" evidence="3">
    <location>
        <begin position="262"/>
        <end position="472"/>
    </location>
</feature>
<feature type="compositionally biased region" description="Basic and acidic residues" evidence="3">
    <location>
        <begin position="893"/>
        <end position="903"/>
    </location>
</feature>
<feature type="compositionally biased region" description="Low complexity" evidence="3">
    <location>
        <begin position="379"/>
        <end position="426"/>
    </location>
</feature>
<reference evidence="6" key="1">
    <citation type="submission" date="2025-08" db="UniProtKB">
        <authorList>
            <consortium name="RefSeq"/>
        </authorList>
    </citation>
    <scope>IDENTIFICATION</scope>
    <source>
        <tissue evidence="6">Gonads</tissue>
    </source>
</reference>
<dbReference type="GO" id="GO:0016788">
    <property type="term" value="F:hydrolase activity, acting on ester bonds"/>
    <property type="evidence" value="ECO:0007669"/>
    <property type="project" value="InterPro"/>
</dbReference>
<accession>A0A1S3HGZ0</accession>
<feature type="compositionally biased region" description="Polar residues" evidence="3">
    <location>
        <begin position="960"/>
        <end position="970"/>
    </location>
</feature>
<dbReference type="PANTHER" id="PTHR46363:SF1">
    <property type="entry name" value="DEOXYRIBONUCLEASE TATDN2-RELATED"/>
    <property type="match status" value="1"/>
</dbReference>
<dbReference type="InterPro" id="IPR037238">
    <property type="entry name" value="YbiA-like_sf"/>
</dbReference>
<feature type="region of interest" description="Disordered" evidence="3">
    <location>
        <begin position="535"/>
        <end position="558"/>
    </location>
</feature>
<feature type="compositionally biased region" description="Basic and acidic residues" evidence="3">
    <location>
        <begin position="546"/>
        <end position="558"/>
    </location>
</feature>
<evidence type="ECO:0000313" key="6">
    <source>
        <dbReference type="RefSeq" id="XP_013385348.1"/>
    </source>
</evidence>
<dbReference type="CDD" id="cd15457">
    <property type="entry name" value="NADAR"/>
    <property type="match status" value="1"/>
</dbReference>
<dbReference type="PROSITE" id="PS01137">
    <property type="entry name" value="TATD_1"/>
    <property type="match status" value="1"/>
</dbReference>
<evidence type="ECO:0000313" key="5">
    <source>
        <dbReference type="Proteomes" id="UP000085678"/>
    </source>
</evidence>